<dbReference type="Proteomes" id="UP001596253">
    <property type="component" value="Unassembled WGS sequence"/>
</dbReference>
<sequence>MTQFTAFIASLDDTLAQERLSPTNLVQVPVTFSFQHQHLQVELTTLQTSFNQGNNDFGVADILDRIRSLVGVELADVPEERWPRTTITKPMTITPYKVVRVIPVDMQDYQVI</sequence>
<proteinExistence type="predicted"/>
<dbReference type="RefSeq" id="WP_137640984.1">
    <property type="nucleotide sequence ID" value="NZ_BJDK01000035.1"/>
</dbReference>
<gene>
    <name evidence="1" type="ORF">ACFP3T_05530</name>
</gene>
<evidence type="ECO:0000313" key="1">
    <source>
        <dbReference type="EMBL" id="MFC6164129.1"/>
    </source>
</evidence>
<keyword evidence="2" id="KW-1185">Reference proteome</keyword>
<reference evidence="2" key="1">
    <citation type="journal article" date="2019" name="Int. J. Syst. Evol. Microbiol.">
        <title>The Global Catalogue of Microorganisms (GCM) 10K type strain sequencing project: providing services to taxonomists for standard genome sequencing and annotation.</title>
        <authorList>
            <consortium name="The Broad Institute Genomics Platform"/>
            <consortium name="The Broad Institute Genome Sequencing Center for Infectious Disease"/>
            <person name="Wu L."/>
            <person name="Ma J."/>
        </authorList>
    </citation>
    <scope>NUCLEOTIDE SEQUENCE [LARGE SCALE GENOMIC DNA]</scope>
    <source>
        <strain evidence="2">CCM 8932</strain>
    </source>
</reference>
<dbReference type="EMBL" id="JBHSSD010000024">
    <property type="protein sequence ID" value="MFC6164129.1"/>
    <property type="molecule type" value="Genomic_DNA"/>
</dbReference>
<protein>
    <submittedName>
        <fullName evidence="1">Uncharacterized protein</fullName>
    </submittedName>
</protein>
<comment type="caution">
    <text evidence="1">The sequence shown here is derived from an EMBL/GenBank/DDBJ whole genome shotgun (WGS) entry which is preliminary data.</text>
</comment>
<evidence type="ECO:0000313" key="2">
    <source>
        <dbReference type="Proteomes" id="UP001596253"/>
    </source>
</evidence>
<name>A0ABW1R2R2_9LACO</name>
<organism evidence="1 2">
    <name type="scientific">Lactiplantibacillus dongliensis</name>
    <dbReference type="NCBI Taxonomy" id="2559919"/>
    <lineage>
        <taxon>Bacteria</taxon>
        <taxon>Bacillati</taxon>
        <taxon>Bacillota</taxon>
        <taxon>Bacilli</taxon>
        <taxon>Lactobacillales</taxon>
        <taxon>Lactobacillaceae</taxon>
        <taxon>Lactiplantibacillus</taxon>
    </lineage>
</organism>
<accession>A0ABW1R2R2</accession>